<protein>
    <recommendedName>
        <fullName evidence="3">DUF309 domain-containing protein</fullName>
    </recommendedName>
</protein>
<name>A0A151A556_9STAP</name>
<dbReference type="EMBL" id="LUGM01000002">
    <property type="protein sequence ID" value="KYH14453.1"/>
    <property type="molecule type" value="Genomic_DNA"/>
</dbReference>
<dbReference type="InterPro" id="IPR023203">
    <property type="entry name" value="TTHA0068_sf"/>
</dbReference>
<dbReference type="Pfam" id="PF03745">
    <property type="entry name" value="DUF309"/>
    <property type="match status" value="1"/>
</dbReference>
<dbReference type="AlphaFoldDB" id="A0A151A556"/>
<dbReference type="InterPro" id="IPR005500">
    <property type="entry name" value="DUF309"/>
</dbReference>
<sequence length="168" mass="20040">MDNALKLFYYQFHTKQHYFFCHDILEEAWKGNPSFSKNDPVVSLILFATGCYHYRRHNHVGAKRSFQRAYKVITQAKSSQNLGLNIEYYQKLIVQMINNIEQQKAFEPIQLPITKTMEQQILQDFPNYILTPHVIDDDYIVHHHKKRDRSEVIQAREAAIQKNNRLFK</sequence>
<dbReference type="PANTHER" id="PTHR34796:SF1">
    <property type="entry name" value="EXPRESSED PROTEIN"/>
    <property type="match status" value="1"/>
</dbReference>
<accession>A0A151A556</accession>
<dbReference type="SUPFAM" id="SSF140663">
    <property type="entry name" value="TTHA0068-like"/>
    <property type="match status" value="1"/>
</dbReference>
<comment type="caution">
    <text evidence="1">The sequence shown here is derived from an EMBL/GenBank/DDBJ whole genome shotgun (WGS) entry which is preliminary data.</text>
</comment>
<reference evidence="1 2" key="1">
    <citation type="submission" date="2016-02" db="EMBL/GenBank/DDBJ databases">
        <title>Draft genome sequence of hydrocarbon degrading Staphylococcus saprophyticus Strain CNV2, isolated from crude-oil contaminated soil from Noonmati Oil Refinery, Guwahati, Assam, India.</title>
        <authorList>
            <person name="Mukherjee A."/>
            <person name="Chettri B."/>
            <person name="Langpoklakpam J."/>
            <person name="Singh A.K."/>
            <person name="Chattopadhyay D.J."/>
        </authorList>
    </citation>
    <scope>NUCLEOTIDE SEQUENCE [LARGE SCALE GENOMIC DNA]</scope>
    <source>
        <strain evidence="1 2">CNV2</strain>
    </source>
</reference>
<dbReference type="RefSeq" id="WP_061854627.1">
    <property type="nucleotide sequence ID" value="NZ_LUGM01000002.1"/>
</dbReference>
<dbReference type="Gene3D" id="1.10.3450.10">
    <property type="entry name" value="TTHA0068-like"/>
    <property type="match status" value="1"/>
</dbReference>
<evidence type="ECO:0000313" key="1">
    <source>
        <dbReference type="EMBL" id="KYH14453.1"/>
    </source>
</evidence>
<proteinExistence type="predicted"/>
<dbReference type="PANTHER" id="PTHR34796">
    <property type="entry name" value="EXPRESSED PROTEIN"/>
    <property type="match status" value="1"/>
</dbReference>
<evidence type="ECO:0008006" key="3">
    <source>
        <dbReference type="Google" id="ProtNLM"/>
    </source>
</evidence>
<organism evidence="1 2">
    <name type="scientific">Staphylococcus kloosii</name>
    <dbReference type="NCBI Taxonomy" id="29384"/>
    <lineage>
        <taxon>Bacteria</taxon>
        <taxon>Bacillati</taxon>
        <taxon>Bacillota</taxon>
        <taxon>Bacilli</taxon>
        <taxon>Bacillales</taxon>
        <taxon>Staphylococcaceae</taxon>
        <taxon>Staphylococcus</taxon>
    </lineage>
</organism>
<dbReference type="Proteomes" id="UP000075418">
    <property type="component" value="Unassembled WGS sequence"/>
</dbReference>
<evidence type="ECO:0000313" key="2">
    <source>
        <dbReference type="Proteomes" id="UP000075418"/>
    </source>
</evidence>
<gene>
    <name evidence="1" type="ORF">A0131_06650</name>
</gene>